<evidence type="ECO:0000313" key="2">
    <source>
        <dbReference type="EMBL" id="KAJ4953293.1"/>
    </source>
</evidence>
<organism evidence="2 3">
    <name type="scientific">Protea cynaroides</name>
    <dbReference type="NCBI Taxonomy" id="273540"/>
    <lineage>
        <taxon>Eukaryota</taxon>
        <taxon>Viridiplantae</taxon>
        <taxon>Streptophyta</taxon>
        <taxon>Embryophyta</taxon>
        <taxon>Tracheophyta</taxon>
        <taxon>Spermatophyta</taxon>
        <taxon>Magnoliopsida</taxon>
        <taxon>Proteales</taxon>
        <taxon>Proteaceae</taxon>
        <taxon>Protea</taxon>
    </lineage>
</organism>
<accession>A0A9Q0GT43</accession>
<feature type="region of interest" description="Disordered" evidence="1">
    <location>
        <begin position="1"/>
        <end position="56"/>
    </location>
</feature>
<dbReference type="AlphaFoldDB" id="A0A9Q0GT43"/>
<evidence type="ECO:0000256" key="1">
    <source>
        <dbReference type="SAM" id="MobiDB-lite"/>
    </source>
</evidence>
<proteinExistence type="predicted"/>
<protein>
    <submittedName>
        <fullName evidence="2">Uncharacterized protein</fullName>
    </submittedName>
</protein>
<feature type="compositionally biased region" description="Basic and acidic residues" evidence="1">
    <location>
        <begin position="46"/>
        <end position="56"/>
    </location>
</feature>
<dbReference type="OrthoDB" id="1928390at2759"/>
<sequence length="184" mass="21500">MVKAPFHHHRKPDFHGSTSTSSLDRRTGFSINDEDDTTTSFSPIHSEPESAEAHHYDKKFSDLKKVKGFERINERVAVVKDSDDPYRETQTERKNTKINWVGNNKKIDMVAGVNRLDPNARKKEDDWDFWKNYVRPAKTMTPETRNSGVIRNLFKSHVMKVQTHIHSHKKKKKKTFIPTKKKSK</sequence>
<reference evidence="2" key="1">
    <citation type="journal article" date="2023" name="Plant J.">
        <title>The genome of the king protea, Protea cynaroides.</title>
        <authorList>
            <person name="Chang J."/>
            <person name="Duong T.A."/>
            <person name="Schoeman C."/>
            <person name="Ma X."/>
            <person name="Roodt D."/>
            <person name="Barker N."/>
            <person name="Li Z."/>
            <person name="Van de Peer Y."/>
            <person name="Mizrachi E."/>
        </authorList>
    </citation>
    <scope>NUCLEOTIDE SEQUENCE</scope>
    <source>
        <tissue evidence="2">Young leaves</tissue>
    </source>
</reference>
<feature type="region of interest" description="Disordered" evidence="1">
    <location>
        <begin position="165"/>
        <end position="184"/>
    </location>
</feature>
<comment type="caution">
    <text evidence="2">The sequence shown here is derived from an EMBL/GenBank/DDBJ whole genome shotgun (WGS) entry which is preliminary data.</text>
</comment>
<gene>
    <name evidence="2" type="ORF">NE237_030125</name>
</gene>
<dbReference type="EMBL" id="JAMYWD010000012">
    <property type="protein sequence ID" value="KAJ4953293.1"/>
    <property type="molecule type" value="Genomic_DNA"/>
</dbReference>
<dbReference type="Proteomes" id="UP001141806">
    <property type="component" value="Unassembled WGS sequence"/>
</dbReference>
<name>A0A9Q0GT43_9MAGN</name>
<feature type="compositionally biased region" description="Basic residues" evidence="1">
    <location>
        <begin position="1"/>
        <end position="12"/>
    </location>
</feature>
<evidence type="ECO:0000313" key="3">
    <source>
        <dbReference type="Proteomes" id="UP001141806"/>
    </source>
</evidence>
<keyword evidence="3" id="KW-1185">Reference proteome</keyword>